<dbReference type="SMART" id="SM00320">
    <property type="entry name" value="WD40"/>
    <property type="match status" value="2"/>
</dbReference>
<feature type="non-terminal residue" evidence="4">
    <location>
        <position position="1"/>
    </location>
</feature>
<evidence type="ECO:0000313" key="5">
    <source>
        <dbReference type="Proteomes" id="UP000027222"/>
    </source>
</evidence>
<feature type="repeat" description="WD" evidence="3">
    <location>
        <begin position="36"/>
        <end position="72"/>
    </location>
</feature>
<evidence type="ECO:0000256" key="3">
    <source>
        <dbReference type="PROSITE-ProRule" id="PRU00221"/>
    </source>
</evidence>
<dbReference type="PROSITE" id="PS50294">
    <property type="entry name" value="WD_REPEATS_REGION"/>
    <property type="match status" value="2"/>
</dbReference>
<dbReference type="HOGENOM" id="CLU_2729121_0_0_1"/>
<name>A0A067SJ25_GALM3</name>
<sequence length="72" mass="7798">VKSVAFSTGGTHIVSSSRDNSLQLWDASTGKEINVLNGHTHFVNSVAFSPDGTHIVSGSWDNSVRVWVKESR</sequence>
<dbReference type="InterPro" id="IPR019775">
    <property type="entry name" value="WD40_repeat_CS"/>
</dbReference>
<dbReference type="Proteomes" id="UP000027222">
    <property type="component" value="Unassembled WGS sequence"/>
</dbReference>
<keyword evidence="1 3" id="KW-0853">WD repeat</keyword>
<dbReference type="PROSITE" id="PS50082">
    <property type="entry name" value="WD_REPEATS_2"/>
    <property type="match status" value="2"/>
</dbReference>
<dbReference type="GO" id="GO:1990234">
    <property type="term" value="C:transferase complex"/>
    <property type="evidence" value="ECO:0007669"/>
    <property type="project" value="UniProtKB-ARBA"/>
</dbReference>
<evidence type="ECO:0000313" key="4">
    <source>
        <dbReference type="EMBL" id="KDR70901.1"/>
    </source>
</evidence>
<dbReference type="InterPro" id="IPR015943">
    <property type="entry name" value="WD40/YVTN_repeat-like_dom_sf"/>
</dbReference>
<feature type="non-terminal residue" evidence="4">
    <location>
        <position position="72"/>
    </location>
</feature>
<dbReference type="PANTHER" id="PTHR22847:SF637">
    <property type="entry name" value="WD REPEAT DOMAIN 5B"/>
    <property type="match status" value="1"/>
</dbReference>
<gene>
    <name evidence="4" type="ORF">GALMADRAFT_37536</name>
</gene>
<accession>A0A067SJ25</accession>
<evidence type="ECO:0000256" key="2">
    <source>
        <dbReference type="ARBA" id="ARBA00022737"/>
    </source>
</evidence>
<evidence type="ECO:0000256" key="1">
    <source>
        <dbReference type="ARBA" id="ARBA00022574"/>
    </source>
</evidence>
<dbReference type="PANTHER" id="PTHR22847">
    <property type="entry name" value="WD40 REPEAT PROTEIN"/>
    <property type="match status" value="1"/>
</dbReference>
<organism evidence="4 5">
    <name type="scientific">Galerina marginata (strain CBS 339.88)</name>
    <dbReference type="NCBI Taxonomy" id="685588"/>
    <lineage>
        <taxon>Eukaryota</taxon>
        <taxon>Fungi</taxon>
        <taxon>Dikarya</taxon>
        <taxon>Basidiomycota</taxon>
        <taxon>Agaricomycotina</taxon>
        <taxon>Agaricomycetes</taxon>
        <taxon>Agaricomycetidae</taxon>
        <taxon>Agaricales</taxon>
        <taxon>Agaricineae</taxon>
        <taxon>Strophariaceae</taxon>
        <taxon>Galerina</taxon>
    </lineage>
</organism>
<dbReference type="PROSITE" id="PS00678">
    <property type="entry name" value="WD_REPEATS_1"/>
    <property type="match status" value="1"/>
</dbReference>
<dbReference type="InterPro" id="IPR036322">
    <property type="entry name" value="WD40_repeat_dom_sf"/>
</dbReference>
<dbReference type="Gene3D" id="2.130.10.10">
    <property type="entry name" value="YVTN repeat-like/Quinoprotein amine dehydrogenase"/>
    <property type="match status" value="1"/>
</dbReference>
<keyword evidence="5" id="KW-1185">Reference proteome</keyword>
<protein>
    <submittedName>
        <fullName evidence="4">Uncharacterized protein</fullName>
    </submittedName>
</protein>
<dbReference type="OrthoDB" id="2615105at2759"/>
<proteinExistence type="predicted"/>
<dbReference type="STRING" id="685588.A0A067SJ25"/>
<dbReference type="Pfam" id="PF00400">
    <property type="entry name" value="WD40"/>
    <property type="match status" value="2"/>
</dbReference>
<keyword evidence="2" id="KW-0677">Repeat</keyword>
<dbReference type="AlphaFoldDB" id="A0A067SJ25"/>
<dbReference type="InterPro" id="IPR001680">
    <property type="entry name" value="WD40_rpt"/>
</dbReference>
<dbReference type="SUPFAM" id="SSF50978">
    <property type="entry name" value="WD40 repeat-like"/>
    <property type="match status" value="1"/>
</dbReference>
<reference evidence="5" key="1">
    <citation type="journal article" date="2014" name="Proc. Natl. Acad. Sci. U.S.A.">
        <title>Extensive sampling of basidiomycete genomes demonstrates inadequacy of the white-rot/brown-rot paradigm for wood decay fungi.</title>
        <authorList>
            <person name="Riley R."/>
            <person name="Salamov A.A."/>
            <person name="Brown D.W."/>
            <person name="Nagy L.G."/>
            <person name="Floudas D."/>
            <person name="Held B.W."/>
            <person name="Levasseur A."/>
            <person name="Lombard V."/>
            <person name="Morin E."/>
            <person name="Otillar R."/>
            <person name="Lindquist E.A."/>
            <person name="Sun H."/>
            <person name="LaButti K.M."/>
            <person name="Schmutz J."/>
            <person name="Jabbour D."/>
            <person name="Luo H."/>
            <person name="Baker S.E."/>
            <person name="Pisabarro A.G."/>
            <person name="Walton J.D."/>
            <person name="Blanchette R.A."/>
            <person name="Henrissat B."/>
            <person name="Martin F."/>
            <person name="Cullen D."/>
            <person name="Hibbett D.S."/>
            <person name="Grigoriev I.V."/>
        </authorList>
    </citation>
    <scope>NUCLEOTIDE SEQUENCE [LARGE SCALE GENOMIC DNA]</scope>
    <source>
        <strain evidence="5">CBS 339.88</strain>
    </source>
</reference>
<feature type="repeat" description="WD" evidence="3">
    <location>
        <begin position="1"/>
        <end position="35"/>
    </location>
</feature>
<dbReference type="EMBL" id="KL142395">
    <property type="protein sequence ID" value="KDR70901.1"/>
    <property type="molecule type" value="Genomic_DNA"/>
</dbReference>